<protein>
    <submittedName>
        <fullName evidence="4">Uncharacterized protein DUF4102</fullName>
    </submittedName>
</protein>
<dbReference type="Pfam" id="PF13356">
    <property type="entry name" value="Arm-DNA-bind_3"/>
    <property type="match status" value="1"/>
</dbReference>
<dbReference type="Gene3D" id="3.30.160.390">
    <property type="entry name" value="Integrase, DNA-binding domain"/>
    <property type="match status" value="1"/>
</dbReference>
<reference evidence="4 5" key="1">
    <citation type="submission" date="2018-03" db="EMBL/GenBank/DDBJ databases">
        <title>Genomic Encyclopedia of Archaeal and Bacterial Type Strains, Phase II (KMG-II): from individual species to whole genera.</title>
        <authorList>
            <person name="Goeker M."/>
        </authorList>
    </citation>
    <scope>NUCLEOTIDE SEQUENCE [LARGE SCALE GENOMIC DNA]</scope>
    <source>
        <strain evidence="4 5">DSM 101533</strain>
    </source>
</reference>
<evidence type="ECO:0000256" key="2">
    <source>
        <dbReference type="ARBA" id="ARBA00022908"/>
    </source>
</evidence>
<dbReference type="InterPro" id="IPR025166">
    <property type="entry name" value="Integrase_DNA_bind_dom"/>
</dbReference>
<name>A0A2T0W2U8_9RHOB</name>
<proteinExistence type="inferred from homology"/>
<dbReference type="PANTHER" id="PTHR30629:SF2">
    <property type="entry name" value="PROPHAGE INTEGRASE INTS-RELATED"/>
    <property type="match status" value="1"/>
</dbReference>
<keyword evidence="5" id="KW-1185">Reference proteome</keyword>
<feature type="domain" description="Integrase DNA-binding" evidence="3">
    <location>
        <begin position="23"/>
        <end position="103"/>
    </location>
</feature>
<evidence type="ECO:0000259" key="3">
    <source>
        <dbReference type="Pfam" id="PF13356"/>
    </source>
</evidence>
<evidence type="ECO:0000313" key="4">
    <source>
        <dbReference type="EMBL" id="PRY79510.1"/>
    </source>
</evidence>
<gene>
    <name evidence="4" type="ORF">CLV80_102154</name>
</gene>
<comment type="caution">
    <text evidence="4">The sequence shown here is derived from an EMBL/GenBank/DDBJ whole genome shotgun (WGS) entry which is preliminary data.</text>
</comment>
<dbReference type="Proteomes" id="UP000238007">
    <property type="component" value="Unassembled WGS sequence"/>
</dbReference>
<dbReference type="EMBL" id="PVTP01000002">
    <property type="protein sequence ID" value="PRY79510.1"/>
    <property type="molecule type" value="Genomic_DNA"/>
</dbReference>
<organism evidence="4 5">
    <name type="scientific">Yoonia maritima</name>
    <dbReference type="NCBI Taxonomy" id="1435347"/>
    <lineage>
        <taxon>Bacteria</taxon>
        <taxon>Pseudomonadati</taxon>
        <taxon>Pseudomonadota</taxon>
        <taxon>Alphaproteobacteria</taxon>
        <taxon>Rhodobacterales</taxon>
        <taxon>Paracoccaceae</taxon>
        <taxon>Yoonia</taxon>
    </lineage>
</organism>
<dbReference type="AlphaFoldDB" id="A0A2T0W2U8"/>
<dbReference type="InterPro" id="IPR050808">
    <property type="entry name" value="Phage_Integrase"/>
</dbReference>
<dbReference type="PANTHER" id="PTHR30629">
    <property type="entry name" value="PROPHAGE INTEGRASE"/>
    <property type="match status" value="1"/>
</dbReference>
<comment type="similarity">
    <text evidence="1">Belongs to the 'phage' integrase family.</text>
</comment>
<evidence type="ECO:0000256" key="1">
    <source>
        <dbReference type="ARBA" id="ARBA00008857"/>
    </source>
</evidence>
<sequence>MDGSYVDTGRLGKKSGPHIEKRLTAAFVKVAPAGRHTDGGGLYLQVDDSGAKRWLLRITVKKRRRDYGLGSATVISLADARAKAFDMRRVAALGGNPKAHTRAVDGKDLTFEVMAKRVHQRKFGDRLNNGKHIAQWITKSAALCIMFLPANTGRKKAVLTPRP</sequence>
<dbReference type="InterPro" id="IPR038488">
    <property type="entry name" value="Integrase_DNA-bd_sf"/>
</dbReference>
<keyword evidence="2" id="KW-0229">DNA integration</keyword>
<evidence type="ECO:0000313" key="5">
    <source>
        <dbReference type="Proteomes" id="UP000238007"/>
    </source>
</evidence>
<dbReference type="GO" id="GO:0015074">
    <property type="term" value="P:DNA integration"/>
    <property type="evidence" value="ECO:0007669"/>
    <property type="project" value="UniProtKB-KW"/>
</dbReference>
<accession>A0A2T0W2U8</accession>